<evidence type="ECO:0000256" key="3">
    <source>
        <dbReference type="SAM" id="MobiDB-lite"/>
    </source>
</evidence>
<accession>A0AA38LFP5</accession>
<keyword evidence="2" id="KW-0175">Coiled coil</keyword>
<dbReference type="Proteomes" id="UP000824469">
    <property type="component" value="Unassembled WGS sequence"/>
</dbReference>
<dbReference type="EMBL" id="JAHRHJ020000003">
    <property type="protein sequence ID" value="KAH9323103.1"/>
    <property type="molecule type" value="Genomic_DNA"/>
</dbReference>
<feature type="region of interest" description="Disordered" evidence="3">
    <location>
        <begin position="51"/>
        <end position="213"/>
    </location>
</feature>
<feature type="region of interest" description="Disordered" evidence="3">
    <location>
        <begin position="260"/>
        <end position="386"/>
    </location>
</feature>
<protein>
    <recommendedName>
        <fullName evidence="4">Remorin C-terminal domain-containing protein</fullName>
    </recommendedName>
</protein>
<feature type="compositionally biased region" description="Polar residues" evidence="3">
    <location>
        <begin position="338"/>
        <end position="358"/>
    </location>
</feature>
<name>A0AA38LFP5_TAXCH</name>
<feature type="compositionally biased region" description="Polar residues" evidence="3">
    <location>
        <begin position="191"/>
        <end position="213"/>
    </location>
</feature>
<feature type="compositionally biased region" description="Basic and acidic residues" evidence="3">
    <location>
        <begin position="278"/>
        <end position="299"/>
    </location>
</feature>
<comment type="caution">
    <text evidence="5">The sequence shown here is derived from an EMBL/GenBank/DDBJ whole genome shotgun (WGS) entry which is preliminary data.</text>
</comment>
<feature type="compositionally biased region" description="Low complexity" evidence="3">
    <location>
        <begin position="359"/>
        <end position="369"/>
    </location>
</feature>
<feature type="compositionally biased region" description="Low complexity" evidence="3">
    <location>
        <begin position="82"/>
        <end position="102"/>
    </location>
</feature>
<reference evidence="5 6" key="1">
    <citation type="journal article" date="2021" name="Nat. Plants">
        <title>The Taxus genome provides insights into paclitaxel biosynthesis.</title>
        <authorList>
            <person name="Xiong X."/>
            <person name="Gou J."/>
            <person name="Liao Q."/>
            <person name="Li Y."/>
            <person name="Zhou Q."/>
            <person name="Bi G."/>
            <person name="Li C."/>
            <person name="Du R."/>
            <person name="Wang X."/>
            <person name="Sun T."/>
            <person name="Guo L."/>
            <person name="Liang H."/>
            <person name="Lu P."/>
            <person name="Wu Y."/>
            <person name="Zhang Z."/>
            <person name="Ro D.K."/>
            <person name="Shang Y."/>
            <person name="Huang S."/>
            <person name="Yan J."/>
        </authorList>
    </citation>
    <scope>NUCLEOTIDE SEQUENCE [LARGE SCALE GENOMIC DNA]</scope>
    <source>
        <strain evidence="5">Ta-2019</strain>
    </source>
</reference>
<gene>
    <name evidence="5" type="ORF">KI387_017742</name>
</gene>
<feature type="compositionally biased region" description="Low complexity" evidence="3">
    <location>
        <begin position="1"/>
        <end position="12"/>
    </location>
</feature>
<dbReference type="Pfam" id="PF03763">
    <property type="entry name" value="Remorin_C"/>
    <property type="match status" value="1"/>
</dbReference>
<keyword evidence="6" id="KW-1185">Reference proteome</keyword>
<evidence type="ECO:0000259" key="4">
    <source>
        <dbReference type="Pfam" id="PF03763"/>
    </source>
</evidence>
<feature type="domain" description="Remorin C-terminal" evidence="4">
    <location>
        <begin position="410"/>
        <end position="515"/>
    </location>
</feature>
<dbReference type="PANTHER" id="PTHR31471">
    <property type="entry name" value="OS02G0116800 PROTEIN"/>
    <property type="match status" value="1"/>
</dbReference>
<feature type="compositionally biased region" description="Polar residues" evidence="3">
    <location>
        <begin position="52"/>
        <end position="64"/>
    </location>
</feature>
<dbReference type="AlphaFoldDB" id="A0AA38LFP5"/>
<dbReference type="PANTHER" id="PTHR31471:SF87">
    <property type="entry name" value="REMORIN 4.2"/>
    <property type="match status" value="1"/>
</dbReference>
<organism evidence="5 6">
    <name type="scientific">Taxus chinensis</name>
    <name type="common">Chinese yew</name>
    <name type="synonym">Taxus wallichiana var. chinensis</name>
    <dbReference type="NCBI Taxonomy" id="29808"/>
    <lineage>
        <taxon>Eukaryota</taxon>
        <taxon>Viridiplantae</taxon>
        <taxon>Streptophyta</taxon>
        <taxon>Embryophyta</taxon>
        <taxon>Tracheophyta</taxon>
        <taxon>Spermatophyta</taxon>
        <taxon>Pinopsida</taxon>
        <taxon>Pinidae</taxon>
        <taxon>Conifers II</taxon>
        <taxon>Cupressales</taxon>
        <taxon>Taxaceae</taxon>
        <taxon>Taxus</taxon>
    </lineage>
</organism>
<feature type="compositionally biased region" description="Basic and acidic residues" evidence="3">
    <location>
        <begin position="179"/>
        <end position="190"/>
    </location>
</feature>
<proteinExistence type="inferred from homology"/>
<comment type="similarity">
    <text evidence="1">Belongs to the remorin family.</text>
</comment>
<sequence length="519" mass="57188">MSFQYSSSSSASNRVLGFEGDRLRHGVVRWSESQESRSARLSDHLKIRQEESNCCTEFSPNSVIEQVGRSAGGPPPSPSPICSPTNSFSPASSPRATRSAQSRHNREPGSGTEGLTVSSNRGEPKGKKPVAESHGESKAGTSSSRSDNTQFPLLAGNMYSNRDSKPTSENPEDEDNDEVRDIPMAEDRSRAANNNNQMSRRPRQHNWSDTSMGSFISSDAESISLSTEFNAVLAAAAAAGANNNTVAQAAAESERLRSILEENSPARRSHLPGIGEEEPTRSDEGDRYETNFNRRDRDSMALVPATDNNNHNSATASEGNRDQRGGRDYLALVPTYGTHESTGSNSDRDAPSSSWDAHNNNNNERSINNHGESGYENGLNSSNSVRNLKEKGGHVITPKQMALAKVKRDKIEAKAIAWEEAKSAEVDNRFKREEAIILAWENEQRVKANIKMKKVERKLEEQRAKAYEKMQNEIARAHRKAEERRAIAEARKGAENAKIAEAVENIRTFGRLPKKILPF</sequence>
<evidence type="ECO:0000313" key="5">
    <source>
        <dbReference type="EMBL" id="KAH9323103.1"/>
    </source>
</evidence>
<dbReference type="InterPro" id="IPR005516">
    <property type="entry name" value="Remorin_C"/>
</dbReference>
<feature type="region of interest" description="Disordered" evidence="3">
    <location>
        <begin position="1"/>
        <end position="22"/>
    </location>
</feature>
<feature type="coiled-coil region" evidence="2">
    <location>
        <begin position="445"/>
        <end position="487"/>
    </location>
</feature>
<evidence type="ECO:0000313" key="6">
    <source>
        <dbReference type="Proteomes" id="UP000824469"/>
    </source>
</evidence>
<evidence type="ECO:0000256" key="1">
    <source>
        <dbReference type="ARBA" id="ARBA00005711"/>
    </source>
</evidence>
<feature type="compositionally biased region" description="Polar residues" evidence="3">
    <location>
        <begin position="306"/>
        <end position="318"/>
    </location>
</feature>
<evidence type="ECO:0000256" key="2">
    <source>
        <dbReference type="SAM" id="Coils"/>
    </source>
</evidence>
<feature type="compositionally biased region" description="Polar residues" evidence="3">
    <location>
        <begin position="139"/>
        <end position="151"/>
    </location>
</feature>
<feature type="compositionally biased region" description="Basic and acidic residues" evidence="3">
    <location>
        <begin position="122"/>
        <end position="137"/>
    </location>
</feature>
<dbReference type="OMA" id="HNWSDTS"/>